<evidence type="ECO:0000313" key="2">
    <source>
        <dbReference type="EMBL" id="MCY0967440.1"/>
    </source>
</evidence>
<sequence>MLGMFADQAVFFLWLLGVSTTLFFAIPLFAVPLRWARLMQWTIPEHTDLAVYFGRCVGAFVLVVECFIFRAASSGEWLEATFQLLLLVFAAMLVVHVMGAVLRIQPLTETLEIGLWLLLLVAATLCYPVAA</sequence>
<keyword evidence="1" id="KW-0812">Transmembrane</keyword>
<feature type="transmembrane region" description="Helical" evidence="1">
    <location>
        <begin position="113"/>
        <end position="130"/>
    </location>
</feature>
<name>A0A9X3EHR4_9GAMM</name>
<feature type="transmembrane region" description="Helical" evidence="1">
    <location>
        <begin position="12"/>
        <end position="31"/>
    </location>
</feature>
<feature type="transmembrane region" description="Helical" evidence="1">
    <location>
        <begin position="84"/>
        <end position="101"/>
    </location>
</feature>
<reference evidence="2" key="1">
    <citation type="submission" date="2022-11" db="EMBL/GenBank/DDBJ databases">
        <title>Parathalassolutuus dongxingensis gen. nov., sp. nov., a novel member of family Oceanospirillaceae isolated from a coastal shrimp pond in Guangxi, China.</title>
        <authorList>
            <person name="Chen H."/>
        </authorList>
    </citation>
    <scope>NUCLEOTIDE SEQUENCE</scope>
    <source>
        <strain evidence="2">G-43</strain>
    </source>
</reference>
<evidence type="ECO:0000256" key="1">
    <source>
        <dbReference type="SAM" id="Phobius"/>
    </source>
</evidence>
<dbReference type="RefSeq" id="WP_283175637.1">
    <property type="nucleotide sequence ID" value="NZ_JAPNOA010000059.1"/>
</dbReference>
<accession>A0A9X3EHR4</accession>
<evidence type="ECO:0000313" key="3">
    <source>
        <dbReference type="Proteomes" id="UP001150830"/>
    </source>
</evidence>
<gene>
    <name evidence="2" type="ORF">OUO13_19845</name>
</gene>
<dbReference type="EMBL" id="JAPNOA010000059">
    <property type="protein sequence ID" value="MCY0967440.1"/>
    <property type="molecule type" value="Genomic_DNA"/>
</dbReference>
<dbReference type="AlphaFoldDB" id="A0A9X3EHR4"/>
<dbReference type="Proteomes" id="UP001150830">
    <property type="component" value="Unassembled WGS sequence"/>
</dbReference>
<keyword evidence="1" id="KW-1133">Transmembrane helix</keyword>
<proteinExistence type="predicted"/>
<feature type="transmembrane region" description="Helical" evidence="1">
    <location>
        <begin position="52"/>
        <end position="72"/>
    </location>
</feature>
<comment type="caution">
    <text evidence="2">The sequence shown here is derived from an EMBL/GenBank/DDBJ whole genome shotgun (WGS) entry which is preliminary data.</text>
</comment>
<organism evidence="2 3">
    <name type="scientific">Parathalassolituus penaei</name>
    <dbReference type="NCBI Taxonomy" id="2997323"/>
    <lineage>
        <taxon>Bacteria</taxon>
        <taxon>Pseudomonadati</taxon>
        <taxon>Pseudomonadota</taxon>
        <taxon>Gammaproteobacteria</taxon>
        <taxon>Oceanospirillales</taxon>
        <taxon>Oceanospirillaceae</taxon>
        <taxon>Parathalassolituus</taxon>
    </lineage>
</organism>
<keyword evidence="3" id="KW-1185">Reference proteome</keyword>
<keyword evidence="1" id="KW-0472">Membrane</keyword>
<protein>
    <submittedName>
        <fullName evidence="2">Uncharacterized protein</fullName>
    </submittedName>
</protein>